<protein>
    <submittedName>
        <fullName evidence="2">Uncharacterized protein</fullName>
    </submittedName>
</protein>
<reference evidence="2 3" key="1">
    <citation type="submission" date="2015-09" db="EMBL/GenBank/DDBJ databases">
        <authorList>
            <consortium name="Swine Surveillance"/>
        </authorList>
    </citation>
    <scope>NUCLEOTIDE SEQUENCE [LARGE SCALE GENOMIC DNA]</scope>
    <source>
        <strain evidence="2 3">CECT 7688</strain>
    </source>
</reference>
<proteinExistence type="predicted"/>
<dbReference type="AlphaFoldDB" id="A0A0P1ENW5"/>
<dbReference type="SUPFAM" id="SSF56091">
    <property type="entry name" value="DNA ligase/mRNA capping enzyme, catalytic domain"/>
    <property type="match status" value="1"/>
</dbReference>
<keyword evidence="1" id="KW-0812">Transmembrane</keyword>
<accession>A0A0P1ENW5</accession>
<evidence type="ECO:0000256" key="1">
    <source>
        <dbReference type="SAM" id="Phobius"/>
    </source>
</evidence>
<keyword evidence="1" id="KW-0472">Membrane</keyword>
<feature type="transmembrane region" description="Helical" evidence="1">
    <location>
        <begin position="6"/>
        <end position="30"/>
    </location>
</feature>
<dbReference type="Proteomes" id="UP000054823">
    <property type="component" value="Unassembled WGS sequence"/>
</dbReference>
<name>A0A0P1ENW5_9RHOB</name>
<gene>
    <name evidence="2" type="ORF">SHM7688_01395</name>
</gene>
<keyword evidence="3" id="KW-1185">Reference proteome</keyword>
<dbReference type="STRING" id="321267.SHM7688_01395"/>
<keyword evidence="1" id="KW-1133">Transmembrane helix</keyword>
<dbReference type="OrthoDB" id="255834at2"/>
<sequence length="190" mass="21129">MDKHTLFAVTALGVLALSVIFWGWLCLGIYKRGLRRALAIGSIQISVVISLCSLARGAPGEALLNLFVPLPAAYFIMADASKFTHFISHFAIVSFVGNEIQSWDITITRFEELGIQPVKTLYRGPYRANLFEDMAKKLNTDTQEGFVARISNSFSEADIPYCMGKYVRANHVQSDIHWSKADLLPNGLKT</sequence>
<evidence type="ECO:0000313" key="2">
    <source>
        <dbReference type="EMBL" id="CUH51955.1"/>
    </source>
</evidence>
<dbReference type="EMBL" id="CYPW01000009">
    <property type="protein sequence ID" value="CUH51955.1"/>
    <property type="molecule type" value="Genomic_DNA"/>
</dbReference>
<organism evidence="2 3">
    <name type="scientific">Shimia marina</name>
    <dbReference type="NCBI Taxonomy" id="321267"/>
    <lineage>
        <taxon>Bacteria</taxon>
        <taxon>Pseudomonadati</taxon>
        <taxon>Pseudomonadota</taxon>
        <taxon>Alphaproteobacteria</taxon>
        <taxon>Rhodobacterales</taxon>
        <taxon>Roseobacteraceae</taxon>
    </lineage>
</organism>
<evidence type="ECO:0000313" key="3">
    <source>
        <dbReference type="Proteomes" id="UP000054823"/>
    </source>
</evidence>